<evidence type="ECO:0000313" key="1">
    <source>
        <dbReference type="EMBL" id="KAF6306558.1"/>
    </source>
</evidence>
<protein>
    <submittedName>
        <fullName evidence="1">Uncharacterized protein</fullName>
    </submittedName>
</protein>
<dbReference type="AlphaFoldDB" id="A0A7J7U139"/>
<accession>A0A7J7U139</accession>
<organism evidence="1 2">
    <name type="scientific">Rhinolophus ferrumequinum</name>
    <name type="common">Greater horseshoe bat</name>
    <dbReference type="NCBI Taxonomy" id="59479"/>
    <lineage>
        <taxon>Eukaryota</taxon>
        <taxon>Metazoa</taxon>
        <taxon>Chordata</taxon>
        <taxon>Craniata</taxon>
        <taxon>Vertebrata</taxon>
        <taxon>Euteleostomi</taxon>
        <taxon>Mammalia</taxon>
        <taxon>Eutheria</taxon>
        <taxon>Laurasiatheria</taxon>
        <taxon>Chiroptera</taxon>
        <taxon>Yinpterochiroptera</taxon>
        <taxon>Rhinolophoidea</taxon>
        <taxon>Rhinolophidae</taxon>
        <taxon>Rhinolophinae</taxon>
        <taxon>Rhinolophus</taxon>
    </lineage>
</organism>
<name>A0A7J7U139_RHIFE</name>
<dbReference type="EMBL" id="JACAGC010000017">
    <property type="protein sequence ID" value="KAF6306558.1"/>
    <property type="molecule type" value="Genomic_DNA"/>
</dbReference>
<dbReference type="Proteomes" id="UP000585614">
    <property type="component" value="Unassembled WGS sequence"/>
</dbReference>
<sequence length="125" mass="13516">MGTALGPQALLRQALGTAPGKRLMCITSFYKGDDANRIFIVSWMDVSLEILPHGLDVPVAQRSSHDGRGSSLCLCALGHFIQEKMHSPSPDITPVCWGLEKESASSFSLQAFCTGFIDAENFVES</sequence>
<gene>
    <name evidence="1" type="ORF">mRhiFer1_008657</name>
</gene>
<reference evidence="1 2" key="1">
    <citation type="journal article" date="2020" name="Nature">
        <title>Six reference-quality genomes reveal evolution of bat adaptations.</title>
        <authorList>
            <person name="Jebb D."/>
            <person name="Huang Z."/>
            <person name="Pippel M."/>
            <person name="Hughes G.M."/>
            <person name="Lavrichenko K."/>
            <person name="Devanna P."/>
            <person name="Winkler S."/>
            <person name="Jermiin L.S."/>
            <person name="Skirmuntt E.C."/>
            <person name="Katzourakis A."/>
            <person name="Burkitt-Gray L."/>
            <person name="Ray D.A."/>
            <person name="Sullivan K.A.M."/>
            <person name="Roscito J.G."/>
            <person name="Kirilenko B.M."/>
            <person name="Davalos L.M."/>
            <person name="Corthals A.P."/>
            <person name="Power M.L."/>
            <person name="Jones G."/>
            <person name="Ransome R.D."/>
            <person name="Dechmann D.K.N."/>
            <person name="Locatelli A.G."/>
            <person name="Puechmaille S.J."/>
            <person name="Fedrigo O."/>
            <person name="Jarvis E.D."/>
            <person name="Hiller M."/>
            <person name="Vernes S.C."/>
            <person name="Myers E.W."/>
            <person name="Teeling E.C."/>
        </authorList>
    </citation>
    <scope>NUCLEOTIDE SEQUENCE [LARGE SCALE GENOMIC DNA]</scope>
    <source>
        <strain evidence="1">MRhiFer1</strain>
        <tissue evidence="1">Lung</tissue>
    </source>
</reference>
<proteinExistence type="predicted"/>
<evidence type="ECO:0000313" key="2">
    <source>
        <dbReference type="Proteomes" id="UP000585614"/>
    </source>
</evidence>
<comment type="caution">
    <text evidence="1">The sequence shown here is derived from an EMBL/GenBank/DDBJ whole genome shotgun (WGS) entry which is preliminary data.</text>
</comment>